<dbReference type="EMBL" id="JALDAX010000006">
    <property type="protein sequence ID" value="MCI3241548.1"/>
    <property type="molecule type" value="Genomic_DNA"/>
</dbReference>
<dbReference type="InterPro" id="IPR013107">
    <property type="entry name" value="Acyl-CoA_DH_C"/>
</dbReference>
<dbReference type="PIRSF" id="PIRSF016578">
    <property type="entry name" value="HsaA"/>
    <property type="match status" value="1"/>
</dbReference>
<dbReference type="Gene3D" id="1.20.140.10">
    <property type="entry name" value="Butyryl-CoA Dehydrogenase, subunit A, domain 3"/>
    <property type="match status" value="1"/>
</dbReference>
<name>A0ABS9XHS7_9ACTN</name>
<reference evidence="4" key="1">
    <citation type="submission" date="2022-03" db="EMBL/GenBank/DDBJ databases">
        <title>Streptomyces 7R015 and 7R016 isolated from Barleria lupulina in Thailand.</title>
        <authorList>
            <person name="Kanchanasin P."/>
            <person name="Phongsopitanun W."/>
            <person name="Tanasupawat S."/>
        </authorList>
    </citation>
    <scope>NUCLEOTIDE SEQUENCE</scope>
    <source>
        <strain evidence="4">7R016</strain>
    </source>
</reference>
<gene>
    <name evidence="4" type="ORF">MQN93_17665</name>
</gene>
<dbReference type="InterPro" id="IPR046373">
    <property type="entry name" value="Acyl-CoA_Oxase/DH_mid-dom_sf"/>
</dbReference>
<evidence type="ECO:0000313" key="5">
    <source>
        <dbReference type="Proteomes" id="UP001165270"/>
    </source>
</evidence>
<evidence type="ECO:0000259" key="3">
    <source>
        <dbReference type="Pfam" id="PF08028"/>
    </source>
</evidence>
<feature type="domain" description="Acyl-CoA dehydrogenase C-terminal" evidence="3">
    <location>
        <begin position="244"/>
        <end position="375"/>
    </location>
</feature>
<keyword evidence="5" id="KW-1185">Reference proteome</keyword>
<dbReference type="RefSeq" id="WP_242710217.1">
    <property type="nucleotide sequence ID" value="NZ_JALDAX010000006.1"/>
</dbReference>
<dbReference type="SUPFAM" id="SSF56645">
    <property type="entry name" value="Acyl-CoA dehydrogenase NM domain-like"/>
    <property type="match status" value="1"/>
</dbReference>
<dbReference type="SUPFAM" id="SSF47203">
    <property type="entry name" value="Acyl-CoA dehydrogenase C-terminal domain-like"/>
    <property type="match status" value="1"/>
</dbReference>
<feature type="domain" description="Acyl-CoA dehydrogenase/oxidase N-terminal" evidence="2">
    <location>
        <begin position="36"/>
        <end position="115"/>
    </location>
</feature>
<dbReference type="Gene3D" id="2.40.110.10">
    <property type="entry name" value="Butyryl-CoA Dehydrogenase, subunit A, domain 2"/>
    <property type="match status" value="1"/>
</dbReference>
<dbReference type="InterPro" id="IPR036250">
    <property type="entry name" value="AcylCo_DH-like_C"/>
</dbReference>
<protein>
    <submittedName>
        <fullName evidence="4">Acyl-CoA dehydrogenase family protein</fullName>
    </submittedName>
</protein>
<evidence type="ECO:0000313" key="4">
    <source>
        <dbReference type="EMBL" id="MCI3241548.1"/>
    </source>
</evidence>
<dbReference type="InterPro" id="IPR009100">
    <property type="entry name" value="AcylCoA_DH/oxidase_NM_dom_sf"/>
</dbReference>
<dbReference type="Pfam" id="PF08028">
    <property type="entry name" value="Acyl-CoA_dh_2"/>
    <property type="match status" value="1"/>
</dbReference>
<dbReference type="Gene3D" id="1.10.540.10">
    <property type="entry name" value="Acyl-CoA dehydrogenase/oxidase, N-terminal domain"/>
    <property type="match status" value="1"/>
</dbReference>
<keyword evidence="1" id="KW-0560">Oxidoreductase</keyword>
<evidence type="ECO:0000259" key="2">
    <source>
        <dbReference type="Pfam" id="PF02771"/>
    </source>
</evidence>
<accession>A0ABS9XHS7</accession>
<sequence>MALEADEFAISGDQELLHEELYRSALDSARLARSLAPVTEEQRALAGDLVRRLVDDGLLRTGVPRSVGGAMASPSVMLRCAETIARGDASAGWCVSIAMTSSLLGAYLPSKGTEEVFGDPRSVASGVWAPTARARTVQGGVNVSGRWAFCSGISHADWLFAGCLLDPGEEQPGSPVMRVVALPKEELEILDTWHTGGLRGTASHDAVADEVFVPGHRVLSLVQGPPADAEPLHRFPAIAFFALSVAAAALGNARGAIDDLTALAGDKNARGSSRGLAERSAAQIAVAQAEASLRAARLLYYQAVEDAWQAAQSREPVPQHLRVGLRLAGTHAARVATEVTDAMYELGGGAAVYETSPLQRRFRDAHTMTAHIQLKPSMYKAAGAYLLGQPVPDQDL</sequence>
<proteinExistence type="predicted"/>
<dbReference type="Proteomes" id="UP001165270">
    <property type="component" value="Unassembled WGS sequence"/>
</dbReference>
<organism evidence="4 5">
    <name type="scientific">Streptomyces spinosisporus</name>
    <dbReference type="NCBI Taxonomy" id="2927582"/>
    <lineage>
        <taxon>Bacteria</taxon>
        <taxon>Bacillati</taxon>
        <taxon>Actinomycetota</taxon>
        <taxon>Actinomycetes</taxon>
        <taxon>Kitasatosporales</taxon>
        <taxon>Streptomycetaceae</taxon>
        <taxon>Streptomyces</taxon>
    </lineage>
</organism>
<dbReference type="InterPro" id="IPR037069">
    <property type="entry name" value="AcylCoA_DH/ox_N_sf"/>
</dbReference>
<dbReference type="InterPro" id="IPR013786">
    <property type="entry name" value="AcylCoA_DH/ox_N"/>
</dbReference>
<comment type="caution">
    <text evidence="4">The sequence shown here is derived from an EMBL/GenBank/DDBJ whole genome shotgun (WGS) entry which is preliminary data.</text>
</comment>
<evidence type="ECO:0000256" key="1">
    <source>
        <dbReference type="ARBA" id="ARBA00023002"/>
    </source>
</evidence>
<dbReference type="Pfam" id="PF02771">
    <property type="entry name" value="Acyl-CoA_dh_N"/>
    <property type="match status" value="1"/>
</dbReference>
<dbReference type="PANTHER" id="PTHR43884:SF12">
    <property type="entry name" value="ISOVALERYL-COA DEHYDROGENASE, MITOCHONDRIAL-RELATED"/>
    <property type="match status" value="1"/>
</dbReference>
<dbReference type="PANTHER" id="PTHR43884">
    <property type="entry name" value="ACYL-COA DEHYDROGENASE"/>
    <property type="match status" value="1"/>
</dbReference>